<evidence type="ECO:0000313" key="6">
    <source>
        <dbReference type="EMBL" id="KAH0935402.1"/>
    </source>
</evidence>
<proteinExistence type="inferred from homology"/>
<dbReference type="EMBL" id="JAGKQM010000003">
    <property type="protein sequence ID" value="KAH0935402.1"/>
    <property type="molecule type" value="Genomic_DNA"/>
</dbReference>
<evidence type="ECO:0000256" key="2">
    <source>
        <dbReference type="ARBA" id="ARBA00024341"/>
    </source>
</evidence>
<sequence>MVLSLSQNEPRRRRKINVIVSFFKRDSVMGKASRWFRNLLGLKNPDPGYPDPSFETPSRSYPKRRWSFVKSKRENGTAPQSHYPHTPPSLPNSTPPPASSYHQSSPSSNGRRWKQKLVWDEERDEDSDKHAIAMAAATALVAEAAVTAANAAVRLTSTSGRLTRSPVAAHFSDGYSHVVAHDSSFDGHRRDNREDLAVIKIQSIFRGYLARRALRALKGLVKLQAILRGHIERKRMSIHLRRMHALVRAQARVRATRVIVTPESSSSQSNNTKSSHFQNTDPPTLEKQEHSISSSSKLDHSYIFKRNGSLANNNNIPFSAMNEEEKVLEIDRRHNNSYTRRNRPDMFYSSHLVLDNSGRSGPVYAFPFSPSSSHEETVNQFCTAENSPQLHSATSISKGSAFTASSIAPSDCTKSCCYADHPRFMACTESSRAKARSASAPKLRPQLSCEQSSSKRFGFVDVPYCGDTRSGPQKVSALHTSFMNKAYPGSGRLDQLGMPTGYRRALRALKGLVKLQAILRGHIERKRMSIHLRRMHALVRAQARVRATRVIVTPESSSSQSNNTKSSHFQNTDPPMPKKQEHSISSSSKLDHSYIFKRNSSLANNNRPLSAMNEEEKVLEIDRSHNNSYTRRNRPDMFYSSHMVPDNSGRSGPVYAFPFSPSSSHEETVNQFCTAENSPQLHSSTSISQGSAFTASSVAPSDCTKSCCYTDHPRFMACTESSRARSASAPKSRPQLYHEQSSLKRFGLVDVPYCGDTRSGPQKVSAVHTSFMNKAYPGSGRLDRLGMPTGYRY</sequence>
<comment type="subunit">
    <text evidence="3">Binds to multiple calmodulin (CaM) in the presence of Ca(2+) and CaM-like proteins.</text>
</comment>
<comment type="similarity">
    <text evidence="2">Belongs to the IQD family.</text>
</comment>
<dbReference type="PANTHER" id="PTHR32295">
    <property type="entry name" value="IQ-DOMAIN 5-RELATED"/>
    <property type="match status" value="1"/>
</dbReference>
<keyword evidence="7" id="KW-1185">Reference proteome</keyword>
<feature type="region of interest" description="Disordered" evidence="4">
    <location>
        <begin position="260"/>
        <end position="296"/>
    </location>
</feature>
<reference evidence="6 7" key="1">
    <citation type="submission" date="2021-05" db="EMBL/GenBank/DDBJ databases">
        <title>Genome Assembly of Synthetic Allotetraploid Brassica napus Reveals Homoeologous Exchanges between Subgenomes.</title>
        <authorList>
            <person name="Davis J.T."/>
        </authorList>
    </citation>
    <scope>NUCLEOTIDE SEQUENCE [LARGE SCALE GENOMIC DNA]</scope>
    <source>
        <strain evidence="7">cv. Da-Ae</strain>
        <tissue evidence="6">Seedling</tissue>
    </source>
</reference>
<feature type="region of interest" description="Disordered" evidence="4">
    <location>
        <begin position="71"/>
        <end position="113"/>
    </location>
</feature>
<dbReference type="Pfam" id="PF13178">
    <property type="entry name" value="DUF4005"/>
    <property type="match status" value="2"/>
</dbReference>
<feature type="compositionally biased region" description="Pro residues" evidence="4">
    <location>
        <begin position="85"/>
        <end position="98"/>
    </location>
</feature>
<dbReference type="InterPro" id="IPR025064">
    <property type="entry name" value="DUF4005"/>
</dbReference>
<evidence type="ECO:0000256" key="4">
    <source>
        <dbReference type="SAM" id="MobiDB-lite"/>
    </source>
</evidence>
<dbReference type="PANTHER" id="PTHR32295:SF11">
    <property type="entry name" value="PROTEIN IQ-DOMAIN 22"/>
    <property type="match status" value="1"/>
</dbReference>
<dbReference type="InterPro" id="IPR000048">
    <property type="entry name" value="IQ_motif_EF-hand-BS"/>
</dbReference>
<feature type="domain" description="DUF4005" evidence="5">
    <location>
        <begin position="674"/>
        <end position="738"/>
    </location>
</feature>
<dbReference type="Gene3D" id="1.20.5.190">
    <property type="match status" value="1"/>
</dbReference>
<feature type="compositionally biased region" description="Low complexity" evidence="4">
    <location>
        <begin position="552"/>
        <end position="567"/>
    </location>
</feature>
<comment type="caution">
    <text evidence="6">The sequence shown here is derived from an EMBL/GenBank/DDBJ whole genome shotgun (WGS) entry which is preliminary data.</text>
</comment>
<feature type="region of interest" description="Disordered" evidence="4">
    <location>
        <begin position="552"/>
        <end position="589"/>
    </location>
</feature>
<dbReference type="SMART" id="SM00015">
    <property type="entry name" value="IQ"/>
    <property type="match status" value="3"/>
</dbReference>
<gene>
    <name evidence="6" type="ORF">HID58_012519</name>
</gene>
<dbReference type="Pfam" id="PF00612">
    <property type="entry name" value="IQ"/>
    <property type="match status" value="1"/>
</dbReference>
<name>A0ABQ8E197_BRANA</name>
<evidence type="ECO:0000259" key="5">
    <source>
        <dbReference type="Pfam" id="PF13178"/>
    </source>
</evidence>
<dbReference type="CDD" id="cd23767">
    <property type="entry name" value="IQCD"/>
    <property type="match status" value="1"/>
</dbReference>
<dbReference type="Proteomes" id="UP000824890">
    <property type="component" value="Unassembled WGS sequence"/>
</dbReference>
<keyword evidence="1" id="KW-0112">Calmodulin-binding</keyword>
<accession>A0ABQ8E197</accession>
<protein>
    <recommendedName>
        <fullName evidence="5">DUF4005 domain-containing protein</fullName>
    </recommendedName>
</protein>
<feature type="compositionally biased region" description="Low complexity" evidence="4">
    <location>
        <begin position="260"/>
        <end position="275"/>
    </location>
</feature>
<evidence type="ECO:0000313" key="7">
    <source>
        <dbReference type="Proteomes" id="UP000824890"/>
    </source>
</evidence>
<evidence type="ECO:0000256" key="3">
    <source>
        <dbReference type="ARBA" id="ARBA00024378"/>
    </source>
</evidence>
<dbReference type="PROSITE" id="PS50096">
    <property type="entry name" value="IQ"/>
    <property type="match status" value="3"/>
</dbReference>
<feature type="compositionally biased region" description="Low complexity" evidence="4">
    <location>
        <begin position="99"/>
        <end position="108"/>
    </location>
</feature>
<feature type="domain" description="DUF4005" evidence="5">
    <location>
        <begin position="383"/>
        <end position="452"/>
    </location>
</feature>
<organism evidence="6 7">
    <name type="scientific">Brassica napus</name>
    <name type="common">Rape</name>
    <dbReference type="NCBI Taxonomy" id="3708"/>
    <lineage>
        <taxon>Eukaryota</taxon>
        <taxon>Viridiplantae</taxon>
        <taxon>Streptophyta</taxon>
        <taxon>Embryophyta</taxon>
        <taxon>Tracheophyta</taxon>
        <taxon>Spermatophyta</taxon>
        <taxon>Magnoliopsida</taxon>
        <taxon>eudicotyledons</taxon>
        <taxon>Gunneridae</taxon>
        <taxon>Pentapetalae</taxon>
        <taxon>rosids</taxon>
        <taxon>malvids</taxon>
        <taxon>Brassicales</taxon>
        <taxon>Brassicaceae</taxon>
        <taxon>Brassiceae</taxon>
        <taxon>Brassica</taxon>
    </lineage>
</organism>
<evidence type="ECO:0000256" key="1">
    <source>
        <dbReference type="ARBA" id="ARBA00022860"/>
    </source>
</evidence>